<proteinExistence type="predicted"/>
<reference evidence="1 2" key="1">
    <citation type="submission" date="2017-06" db="EMBL/GenBank/DDBJ databases">
        <authorList>
            <person name="Kim H.J."/>
            <person name="Triplett B.A."/>
        </authorList>
    </citation>
    <scope>NUCLEOTIDE SEQUENCE [LARGE SCALE GENOMIC DNA]</scope>
    <source>
        <strain evidence="1 2">DSM 44272</strain>
    </source>
</reference>
<dbReference type="RefSeq" id="WP_176445644.1">
    <property type="nucleotide sequence ID" value="NZ_FZNO01000024.1"/>
</dbReference>
<organism evidence="1 2">
    <name type="scientific">Blastococcus mobilis</name>
    <dbReference type="NCBI Taxonomy" id="1938746"/>
    <lineage>
        <taxon>Bacteria</taxon>
        <taxon>Bacillati</taxon>
        <taxon>Actinomycetota</taxon>
        <taxon>Actinomycetes</taxon>
        <taxon>Geodermatophilales</taxon>
        <taxon>Geodermatophilaceae</taxon>
        <taxon>Blastococcus</taxon>
    </lineage>
</organism>
<sequence length="51" mass="5113">MAHVSAYAGILGGDLELRLAVRGGSRRTAIARHAAGGLIVGGHFGGRSTVV</sequence>
<evidence type="ECO:0000313" key="2">
    <source>
        <dbReference type="Proteomes" id="UP000198403"/>
    </source>
</evidence>
<dbReference type="Proteomes" id="UP000198403">
    <property type="component" value="Unassembled WGS sequence"/>
</dbReference>
<dbReference type="AlphaFoldDB" id="A0A238Z3W7"/>
<name>A0A238Z3W7_9ACTN</name>
<evidence type="ECO:0000313" key="1">
    <source>
        <dbReference type="EMBL" id="SNR77554.1"/>
    </source>
</evidence>
<keyword evidence="2" id="KW-1185">Reference proteome</keyword>
<accession>A0A238Z3W7</accession>
<protein>
    <submittedName>
        <fullName evidence="1">Uncharacterized protein</fullName>
    </submittedName>
</protein>
<dbReference type="EMBL" id="FZNO01000024">
    <property type="protein sequence ID" value="SNR77554.1"/>
    <property type="molecule type" value="Genomic_DNA"/>
</dbReference>
<gene>
    <name evidence="1" type="ORF">SAMN06272737_12458</name>
</gene>